<dbReference type="SUPFAM" id="SSF51445">
    <property type="entry name" value="(Trans)glycosidases"/>
    <property type="match status" value="1"/>
</dbReference>
<dbReference type="PANTHER" id="PTHR43536">
    <property type="entry name" value="MANNOSYLGLYCOPROTEIN ENDO-BETA-MANNOSIDASE"/>
    <property type="match status" value="1"/>
</dbReference>
<sequence length="303" mass="33795">MWNHHDWLERGGQNPQSYEAAIDERLGTSSSLEEFCAKAQFVNYESMRAMFEAWNANLWQDASGLLLWMSNPAWHSTVWQTYDYDLDVNGSYYGARAGCEAHHVQADPRDWKVVAVNHTPEALRDAVVGIEVMDLSGNQLAAPQRQTVDVSSSATAPVSTVASPDGDHPLHLVRLRLTRADGRVLSENTYWRYDRPADMQALNDLSGSRLKVSRGRTTQRAGQASVTVTVRNEGRTVAPMVRLSLRDRHTGDRVLPAIYSDNYLWLLPGEEREVTISCPLAARHTGDLEVTAQGYGTSPVSDR</sequence>
<dbReference type="GO" id="GO:0004553">
    <property type="term" value="F:hydrolase activity, hydrolyzing O-glycosyl compounds"/>
    <property type="evidence" value="ECO:0007669"/>
    <property type="project" value="InterPro"/>
</dbReference>
<dbReference type="Gene3D" id="3.20.20.80">
    <property type="entry name" value="Glycosidases"/>
    <property type="match status" value="1"/>
</dbReference>
<dbReference type="Pfam" id="PF18368">
    <property type="entry name" value="Ig_GlcNase"/>
    <property type="match status" value="1"/>
</dbReference>
<dbReference type="GO" id="GO:0005975">
    <property type="term" value="P:carbohydrate metabolic process"/>
    <property type="evidence" value="ECO:0007669"/>
    <property type="project" value="UniProtKB-ARBA"/>
</dbReference>
<dbReference type="SUPFAM" id="SSF49303">
    <property type="entry name" value="beta-Galactosidase/glucuronidase domain"/>
    <property type="match status" value="2"/>
</dbReference>
<dbReference type="InterPro" id="IPR041351">
    <property type="entry name" value="Ig_GlcNase"/>
</dbReference>
<name>A0A9W4GV21_9ACTN</name>
<evidence type="ECO:0000313" key="3">
    <source>
        <dbReference type="Proteomes" id="UP001152519"/>
    </source>
</evidence>
<dbReference type="Proteomes" id="UP001152519">
    <property type="component" value="Unassembled WGS sequence"/>
</dbReference>
<gene>
    <name evidence="2" type="ORF">SCOCK_770012</name>
</gene>
<comment type="caution">
    <text evidence="2">The sequence shown here is derived from an EMBL/GenBank/DDBJ whole genome shotgun (WGS) entry which is preliminary data.</text>
</comment>
<dbReference type="InterPro" id="IPR036156">
    <property type="entry name" value="Beta-gal/glucu_dom_sf"/>
</dbReference>
<dbReference type="Gene3D" id="2.60.40.10">
    <property type="entry name" value="Immunoglobulins"/>
    <property type="match status" value="2"/>
</dbReference>
<dbReference type="InterPro" id="IPR043534">
    <property type="entry name" value="EBDG/EBM"/>
</dbReference>
<protein>
    <recommendedName>
        <fullName evidence="1">Exo-beta-D-glucosaminidase Ig-fold domain-containing protein</fullName>
    </recommendedName>
</protein>
<dbReference type="RefSeq" id="WP_251500629.1">
    <property type="nucleotide sequence ID" value="NZ_CAJSLV010000111.1"/>
</dbReference>
<evidence type="ECO:0000313" key="2">
    <source>
        <dbReference type="EMBL" id="CAG6398789.1"/>
    </source>
</evidence>
<accession>A0A9W4GV21</accession>
<keyword evidence="3" id="KW-1185">Reference proteome</keyword>
<organism evidence="2 3">
    <name type="scientific">Actinacidiphila cocklensis</name>
    <dbReference type="NCBI Taxonomy" id="887465"/>
    <lineage>
        <taxon>Bacteria</taxon>
        <taxon>Bacillati</taxon>
        <taxon>Actinomycetota</taxon>
        <taxon>Actinomycetes</taxon>
        <taxon>Kitasatosporales</taxon>
        <taxon>Streptomycetaceae</taxon>
        <taxon>Actinacidiphila</taxon>
    </lineage>
</organism>
<dbReference type="PANTHER" id="PTHR43536:SF1">
    <property type="entry name" value="MANNOSYLGLYCOPROTEIN ENDO-BETA-MANNOSIDASE"/>
    <property type="match status" value="1"/>
</dbReference>
<dbReference type="InterPro" id="IPR013783">
    <property type="entry name" value="Ig-like_fold"/>
</dbReference>
<evidence type="ECO:0000259" key="1">
    <source>
        <dbReference type="Pfam" id="PF18368"/>
    </source>
</evidence>
<dbReference type="EMBL" id="CAJSLV010000111">
    <property type="protein sequence ID" value="CAG6398789.1"/>
    <property type="molecule type" value="Genomic_DNA"/>
</dbReference>
<proteinExistence type="predicted"/>
<reference evidence="2" key="1">
    <citation type="submission" date="2021-05" db="EMBL/GenBank/DDBJ databases">
        <authorList>
            <person name="Arsene-Ploetze F."/>
        </authorList>
    </citation>
    <scope>NUCLEOTIDE SEQUENCE</scope>
    <source>
        <strain evidence="2">DSM 42138</strain>
    </source>
</reference>
<feature type="domain" description="Exo-beta-D-glucosaminidase Ig-fold" evidence="1">
    <location>
        <begin position="188"/>
        <end position="295"/>
    </location>
</feature>
<dbReference type="InterPro" id="IPR017853">
    <property type="entry name" value="GH"/>
</dbReference>
<dbReference type="AlphaFoldDB" id="A0A9W4GV21"/>